<dbReference type="RefSeq" id="WP_048858982.1">
    <property type="nucleotide sequence ID" value="NZ_BJNN01000108.1"/>
</dbReference>
<evidence type="ECO:0000313" key="2">
    <source>
        <dbReference type="Proteomes" id="UP000319478"/>
    </source>
</evidence>
<gene>
    <name evidence="1" type="ORF">GHA01_20230</name>
</gene>
<evidence type="ECO:0008006" key="3">
    <source>
        <dbReference type="Google" id="ProtNLM"/>
    </source>
</evidence>
<sequence length="76" mass="8301">MGRAPTSPWGRRARDAGLDQKTLAALTGLAPNSVSRGLRGEWEKGVPAYLRAIIIVWEMLDEGQRAALLAQAERTK</sequence>
<protein>
    <recommendedName>
        <fullName evidence="3">Transcriptional regulator</fullName>
    </recommendedName>
</protein>
<keyword evidence="2" id="KW-1185">Reference proteome</keyword>
<dbReference type="EMBL" id="BJNN01000108">
    <property type="protein sequence ID" value="GEC64174.1"/>
    <property type="molecule type" value="Genomic_DNA"/>
</dbReference>
<evidence type="ECO:0000313" key="1">
    <source>
        <dbReference type="EMBL" id="GEC64174.1"/>
    </source>
</evidence>
<comment type="caution">
    <text evidence="1">The sequence shown here is derived from an EMBL/GenBank/DDBJ whole genome shotgun (WGS) entry which is preliminary data.</text>
</comment>
<accession>A0ABQ0SG20</accession>
<organism evidence="1 2">
    <name type="scientific">Novacetimonas hansenii</name>
    <name type="common">Komagataeibacter hansenii</name>
    <dbReference type="NCBI Taxonomy" id="436"/>
    <lineage>
        <taxon>Bacteria</taxon>
        <taxon>Pseudomonadati</taxon>
        <taxon>Pseudomonadota</taxon>
        <taxon>Alphaproteobacteria</taxon>
        <taxon>Acetobacterales</taxon>
        <taxon>Acetobacteraceae</taxon>
        <taxon>Novacetimonas</taxon>
    </lineage>
</organism>
<dbReference type="Proteomes" id="UP000319478">
    <property type="component" value="Unassembled WGS sequence"/>
</dbReference>
<name>A0ABQ0SG20_NOVHA</name>
<reference evidence="1 2" key="1">
    <citation type="submission" date="2019-06" db="EMBL/GenBank/DDBJ databases">
        <title>Whole genome shotgun sequence of Komagataeibacter hansenii NBRC 14820.</title>
        <authorList>
            <person name="Hosoyama A."/>
            <person name="Uohara A."/>
            <person name="Ohji S."/>
            <person name="Ichikawa N."/>
        </authorList>
    </citation>
    <scope>NUCLEOTIDE SEQUENCE [LARGE SCALE GENOMIC DNA]</scope>
    <source>
        <strain evidence="1 2">NBRC 14820</strain>
    </source>
</reference>
<proteinExistence type="predicted"/>